<geneLocation type="plasmid" evidence="3">
    <name>pcv839-15-p2</name>
</geneLocation>
<dbReference type="AlphaFoldDB" id="A0A2H4TKZ6"/>
<gene>
    <name evidence="2" type="ORF">CV83915_2p0210</name>
</gene>
<organism evidence="2 3">
    <name type="scientific">Escherichia coli</name>
    <dbReference type="NCBI Taxonomy" id="562"/>
    <lineage>
        <taxon>Bacteria</taxon>
        <taxon>Pseudomonadati</taxon>
        <taxon>Pseudomonadota</taxon>
        <taxon>Gammaproteobacteria</taxon>
        <taxon>Enterobacterales</taxon>
        <taxon>Enterobacteriaceae</taxon>
        <taxon>Escherichia</taxon>
    </lineage>
</organism>
<keyword evidence="1" id="KW-0472">Membrane</keyword>
<reference evidence="2 3" key="1">
    <citation type="submission" date="2017-11" db="EMBL/GenBank/DDBJ databases">
        <title>Escherichia coli CV839-15 Genome sequencing and assembly.</title>
        <authorList>
            <person name="Li Z."/>
            <person name="Song N."/>
            <person name="Li W."/>
            <person name="Philip H.R."/>
            <person name="Bu Z."/>
            <person name="Siguo L."/>
        </authorList>
    </citation>
    <scope>NUCLEOTIDE SEQUENCE [LARGE SCALE GENOMIC DNA]</scope>
    <source>
        <strain evidence="2 3">CV839-15</strain>
        <plasmid evidence="3">Plasmid pcv839-15-p2</plasmid>
    </source>
</reference>
<proteinExistence type="predicted"/>
<evidence type="ECO:0000256" key="1">
    <source>
        <dbReference type="SAM" id="Phobius"/>
    </source>
</evidence>
<evidence type="ECO:0000313" key="3">
    <source>
        <dbReference type="Proteomes" id="UP000236551"/>
    </source>
</evidence>
<protein>
    <submittedName>
        <fullName evidence="2">Uncharacterized protein</fullName>
    </submittedName>
</protein>
<evidence type="ECO:0000313" key="2">
    <source>
        <dbReference type="EMBL" id="ATZ30212.1"/>
    </source>
</evidence>
<accession>A0A2H4TKZ6</accession>
<keyword evidence="1" id="KW-1133">Transmembrane helix</keyword>
<feature type="transmembrane region" description="Helical" evidence="1">
    <location>
        <begin position="149"/>
        <end position="168"/>
    </location>
</feature>
<dbReference type="Proteomes" id="UP000236551">
    <property type="component" value="Plasmid pCV839-15-p2"/>
</dbReference>
<sequence>MSRFIADKTPLLIKFADECYISMSDLFFVARAFLSPDDSIYADFQRVGSIANSGTVESHFSDLVFNSRFTGLVTVSELKHPVTVTAAESIMSFWVPPVTVNLNGLATGAMKVNCDLKRSLKASIIPLIQLIGGITQASRLKAKWPANVLCYYSVLAVTFITSGLSILLNVRKLNCQSVKAFNTLCHGTINRRAISQMLPQSGVDVSR</sequence>
<keyword evidence="1" id="KW-0812">Transmembrane</keyword>
<dbReference type="RefSeq" id="WP_064770172.1">
    <property type="nucleotide sequence ID" value="NZ_JBGFHL010000067.1"/>
</dbReference>
<name>A0A2H4TKZ6_ECOLX</name>
<keyword evidence="2" id="KW-0614">Plasmid</keyword>
<dbReference type="EMBL" id="CP024976">
    <property type="protein sequence ID" value="ATZ30212.1"/>
    <property type="molecule type" value="Genomic_DNA"/>
</dbReference>